<protein>
    <submittedName>
        <fullName evidence="2">Uncharacterized protein</fullName>
    </submittedName>
</protein>
<keyword evidence="1" id="KW-1133">Transmembrane helix</keyword>
<evidence type="ECO:0000313" key="3">
    <source>
        <dbReference type="Proteomes" id="UP000435357"/>
    </source>
</evidence>
<keyword evidence="1" id="KW-0812">Transmembrane</keyword>
<dbReference type="EMBL" id="WACR01000006">
    <property type="protein sequence ID" value="KAB1063961.1"/>
    <property type="molecule type" value="Genomic_DNA"/>
</dbReference>
<reference evidence="2 3" key="1">
    <citation type="submission" date="2019-09" db="EMBL/GenBank/DDBJ databases">
        <title>Genomes of Cryomorphaceae.</title>
        <authorList>
            <person name="Bowman J.P."/>
        </authorList>
    </citation>
    <scope>NUCLEOTIDE SEQUENCE [LARGE SCALE GENOMIC DNA]</scope>
    <source>
        <strain evidence="2 3">KCTC 52047</strain>
    </source>
</reference>
<evidence type="ECO:0000313" key="2">
    <source>
        <dbReference type="EMBL" id="KAB1063961.1"/>
    </source>
</evidence>
<keyword evidence="1" id="KW-0472">Membrane</keyword>
<dbReference type="AlphaFoldDB" id="A0A6N6M6M4"/>
<sequence>MKKNKMIGLVIWLITLIVPFNIGFLLKMGPNLTTLITFILTIVGGGLGAYFFSKSSGQSA</sequence>
<gene>
    <name evidence="2" type="ORF">F3059_07955</name>
</gene>
<dbReference type="RefSeq" id="WP_151167997.1">
    <property type="nucleotide sequence ID" value="NZ_WACR01000006.1"/>
</dbReference>
<dbReference type="Proteomes" id="UP000435357">
    <property type="component" value="Unassembled WGS sequence"/>
</dbReference>
<proteinExistence type="predicted"/>
<feature type="transmembrane region" description="Helical" evidence="1">
    <location>
        <begin position="7"/>
        <end position="26"/>
    </location>
</feature>
<evidence type="ECO:0000256" key="1">
    <source>
        <dbReference type="SAM" id="Phobius"/>
    </source>
</evidence>
<comment type="caution">
    <text evidence="2">The sequence shown here is derived from an EMBL/GenBank/DDBJ whole genome shotgun (WGS) entry which is preliminary data.</text>
</comment>
<keyword evidence="3" id="KW-1185">Reference proteome</keyword>
<accession>A0A6N6M6M4</accession>
<name>A0A6N6M6M4_9FLAO</name>
<organism evidence="2 3">
    <name type="scientific">Salibacter halophilus</name>
    <dbReference type="NCBI Taxonomy" id="1803916"/>
    <lineage>
        <taxon>Bacteria</taxon>
        <taxon>Pseudomonadati</taxon>
        <taxon>Bacteroidota</taxon>
        <taxon>Flavobacteriia</taxon>
        <taxon>Flavobacteriales</taxon>
        <taxon>Salibacteraceae</taxon>
        <taxon>Salibacter</taxon>
    </lineage>
</organism>
<feature type="transmembrane region" description="Helical" evidence="1">
    <location>
        <begin position="32"/>
        <end position="52"/>
    </location>
</feature>